<dbReference type="Proteomes" id="UP000278475">
    <property type="component" value="Unassembled WGS sequence"/>
</dbReference>
<feature type="domain" description="NAD-dependent epimerase/dehydratase" evidence="5">
    <location>
        <begin position="3"/>
        <end position="237"/>
    </location>
</feature>
<evidence type="ECO:0000256" key="3">
    <source>
        <dbReference type="ARBA" id="ARBA00023027"/>
    </source>
</evidence>
<dbReference type="InterPro" id="IPR001509">
    <property type="entry name" value="Epimerase_deHydtase"/>
</dbReference>
<dbReference type="Pfam" id="PF01370">
    <property type="entry name" value="Epimerase"/>
    <property type="match status" value="1"/>
</dbReference>
<gene>
    <name evidence="6" type="ORF">DRJ31_02025</name>
    <name evidence="7" type="ORF">DRJ33_01605</name>
</gene>
<sequence>MKVLVTGGAGFIGSNIVVSLVERGYDVVVVDNFHTGNLMNLKDVMDRIRVFEGDVKDLFALGVPACDYVLHQGFPSSSPMYKEKPSLVGEAINGAIAVLEYAKKYGAKVVLASTSSIYNGNPTPWREDMKLYVTDYYTEARIAAERLCELYAKLHGVKSVSLRYFSVYGPKEEYKGKYANVITQMIWSALKGEEFVVYGDGEQARDLIHVSDVVEANFKAMEFEDYGDVCYEVFNVGAGKAVSFNEMARILREAGLEVKLRYVPNPIKNYVYRTEADITKMKERLKLEIKMPLKKGVEQAITYYREKMCT</sequence>
<dbReference type="GO" id="GO:0042732">
    <property type="term" value="P:D-xylose metabolic process"/>
    <property type="evidence" value="ECO:0007669"/>
    <property type="project" value="InterPro"/>
</dbReference>
<keyword evidence="2" id="KW-0210">Decarboxylase</keyword>
<name>A0A497ET59_9CREN</name>
<dbReference type="InterPro" id="IPR036291">
    <property type="entry name" value="NAD(P)-bd_dom_sf"/>
</dbReference>
<evidence type="ECO:0000259" key="5">
    <source>
        <dbReference type="Pfam" id="PF01370"/>
    </source>
</evidence>
<dbReference type="AlphaFoldDB" id="A0A497ET59"/>
<protein>
    <submittedName>
        <fullName evidence="6">Nucleoside-diphosphate sugar epimerase</fullName>
    </submittedName>
</protein>
<keyword evidence="3" id="KW-0520">NAD</keyword>
<evidence type="ECO:0000313" key="8">
    <source>
        <dbReference type="Proteomes" id="UP000272051"/>
    </source>
</evidence>
<dbReference type="Gene3D" id="3.40.50.720">
    <property type="entry name" value="NAD(P)-binding Rossmann-like Domain"/>
    <property type="match status" value="1"/>
</dbReference>
<proteinExistence type="predicted"/>
<keyword evidence="4" id="KW-0456">Lyase</keyword>
<evidence type="ECO:0000256" key="1">
    <source>
        <dbReference type="ARBA" id="ARBA00001911"/>
    </source>
</evidence>
<dbReference type="GO" id="GO:0070403">
    <property type="term" value="F:NAD+ binding"/>
    <property type="evidence" value="ECO:0007669"/>
    <property type="project" value="InterPro"/>
</dbReference>
<comment type="caution">
    <text evidence="6">The sequence shown here is derived from an EMBL/GenBank/DDBJ whole genome shotgun (WGS) entry which is preliminary data.</text>
</comment>
<evidence type="ECO:0000256" key="2">
    <source>
        <dbReference type="ARBA" id="ARBA00022793"/>
    </source>
</evidence>
<dbReference type="SUPFAM" id="SSF51735">
    <property type="entry name" value="NAD(P)-binding Rossmann-fold domains"/>
    <property type="match status" value="1"/>
</dbReference>
<dbReference type="GO" id="GO:0048040">
    <property type="term" value="F:UDP-glucuronate decarboxylase activity"/>
    <property type="evidence" value="ECO:0007669"/>
    <property type="project" value="TreeGrafter"/>
</dbReference>
<evidence type="ECO:0000313" key="9">
    <source>
        <dbReference type="Proteomes" id="UP000278475"/>
    </source>
</evidence>
<dbReference type="EMBL" id="QMQX01000017">
    <property type="protein sequence ID" value="RLE53238.1"/>
    <property type="molecule type" value="Genomic_DNA"/>
</dbReference>
<evidence type="ECO:0000313" key="7">
    <source>
        <dbReference type="EMBL" id="RLE53238.1"/>
    </source>
</evidence>
<reference evidence="8 9" key="1">
    <citation type="submission" date="2018-06" db="EMBL/GenBank/DDBJ databases">
        <title>Extensive metabolic versatility and redundancy in microbially diverse, dynamic hydrothermal sediments.</title>
        <authorList>
            <person name="Dombrowski N."/>
            <person name="Teske A."/>
            <person name="Baker B.J."/>
        </authorList>
    </citation>
    <scope>NUCLEOTIDE SEQUENCE [LARGE SCALE GENOMIC DNA]</scope>
    <source>
        <strain evidence="7">B34_G17</strain>
        <strain evidence="6">B66_G16</strain>
    </source>
</reference>
<dbReference type="GO" id="GO:0005737">
    <property type="term" value="C:cytoplasm"/>
    <property type="evidence" value="ECO:0007669"/>
    <property type="project" value="TreeGrafter"/>
</dbReference>
<organism evidence="6 9">
    <name type="scientific">Thermoproteota archaeon</name>
    <dbReference type="NCBI Taxonomy" id="2056631"/>
    <lineage>
        <taxon>Archaea</taxon>
        <taxon>Thermoproteota</taxon>
    </lineage>
</organism>
<dbReference type="PANTHER" id="PTHR43078">
    <property type="entry name" value="UDP-GLUCURONIC ACID DECARBOXYLASE-RELATED"/>
    <property type="match status" value="1"/>
</dbReference>
<dbReference type="InterPro" id="IPR044516">
    <property type="entry name" value="UXS-like"/>
</dbReference>
<evidence type="ECO:0000313" key="6">
    <source>
        <dbReference type="EMBL" id="RLE50222.1"/>
    </source>
</evidence>
<dbReference type="Proteomes" id="UP000272051">
    <property type="component" value="Unassembled WGS sequence"/>
</dbReference>
<comment type="cofactor">
    <cofactor evidence="1">
        <name>NAD(+)</name>
        <dbReference type="ChEBI" id="CHEBI:57540"/>
    </cofactor>
</comment>
<dbReference type="PANTHER" id="PTHR43078:SF6">
    <property type="entry name" value="UDP-GLUCURONIC ACID DECARBOXYLASE 1"/>
    <property type="match status" value="1"/>
</dbReference>
<accession>A0A497ET59</accession>
<evidence type="ECO:0000256" key="4">
    <source>
        <dbReference type="ARBA" id="ARBA00023239"/>
    </source>
</evidence>
<dbReference type="EMBL" id="QMQV01000010">
    <property type="protein sequence ID" value="RLE50222.1"/>
    <property type="molecule type" value="Genomic_DNA"/>
</dbReference>